<keyword evidence="4" id="KW-1185">Reference proteome</keyword>
<dbReference type="InterPro" id="IPR036282">
    <property type="entry name" value="Glutathione-S-Trfase_C_sf"/>
</dbReference>
<dbReference type="SFLD" id="SFLDS00019">
    <property type="entry name" value="Glutathione_Transferase_(cytos"/>
    <property type="match status" value="1"/>
</dbReference>
<evidence type="ECO:0000259" key="2">
    <source>
        <dbReference type="PROSITE" id="PS50405"/>
    </source>
</evidence>
<dbReference type="InterPro" id="IPR004045">
    <property type="entry name" value="Glutathione_S-Trfase_N"/>
</dbReference>
<evidence type="ECO:0000259" key="1">
    <source>
        <dbReference type="PROSITE" id="PS50404"/>
    </source>
</evidence>
<dbReference type="Pfam" id="PF13409">
    <property type="entry name" value="GST_N_2"/>
    <property type="match status" value="1"/>
</dbReference>
<reference evidence="3 4" key="1">
    <citation type="submission" date="2019-04" db="EMBL/GenBank/DDBJ databases">
        <title>Mesorhizobium composti sp. nov., isolated from compost.</title>
        <authorList>
            <person name="Lin S.-Y."/>
            <person name="Hameed A."/>
            <person name="Hsieh Y.-T."/>
            <person name="Young C.-C."/>
        </authorList>
    </citation>
    <scope>NUCLEOTIDE SEQUENCE [LARGE SCALE GENOMIC DNA]</scope>
    <source>
        <strain evidence="3 4">CC-YTH430</strain>
    </source>
</reference>
<dbReference type="InterPro" id="IPR004046">
    <property type="entry name" value="GST_C"/>
</dbReference>
<feature type="domain" description="GST C-terminal" evidence="2">
    <location>
        <begin position="85"/>
        <end position="208"/>
    </location>
</feature>
<protein>
    <submittedName>
        <fullName evidence="3">Glutathione S-transferase family protein</fullName>
    </submittedName>
</protein>
<dbReference type="PANTHER" id="PTHR44051">
    <property type="entry name" value="GLUTATHIONE S-TRANSFERASE-RELATED"/>
    <property type="match status" value="1"/>
</dbReference>
<dbReference type="SUPFAM" id="SSF47616">
    <property type="entry name" value="GST C-terminal domain-like"/>
    <property type="match status" value="1"/>
</dbReference>
<dbReference type="RefSeq" id="WP_136354844.1">
    <property type="nucleotide sequence ID" value="NZ_SSNY01000002.1"/>
</dbReference>
<comment type="caution">
    <text evidence="3">The sequence shown here is derived from an EMBL/GenBank/DDBJ whole genome shotgun (WGS) entry which is preliminary data.</text>
</comment>
<proteinExistence type="predicted"/>
<dbReference type="InterPro" id="IPR040079">
    <property type="entry name" value="Glutathione_S-Trfase"/>
</dbReference>
<feature type="domain" description="GST N-terminal" evidence="1">
    <location>
        <begin position="1"/>
        <end position="79"/>
    </location>
</feature>
<evidence type="ECO:0000313" key="4">
    <source>
        <dbReference type="Proteomes" id="UP000306441"/>
    </source>
</evidence>
<gene>
    <name evidence="3" type="ORF">E6C48_05515</name>
</gene>
<dbReference type="CDD" id="cd03057">
    <property type="entry name" value="GST_N_Beta"/>
    <property type="match status" value="1"/>
</dbReference>
<dbReference type="InterPro" id="IPR036249">
    <property type="entry name" value="Thioredoxin-like_sf"/>
</dbReference>
<dbReference type="EMBL" id="SSNY01000002">
    <property type="protein sequence ID" value="THF59105.1"/>
    <property type="molecule type" value="Genomic_DNA"/>
</dbReference>
<dbReference type="PROSITE" id="PS50405">
    <property type="entry name" value="GST_CTER"/>
    <property type="match status" value="1"/>
</dbReference>
<organism evidence="3 4">
    <name type="scientific">Ollibium composti</name>
    <dbReference type="NCBI Taxonomy" id="2675109"/>
    <lineage>
        <taxon>Bacteria</taxon>
        <taxon>Pseudomonadati</taxon>
        <taxon>Pseudomonadota</taxon>
        <taxon>Alphaproteobacteria</taxon>
        <taxon>Hyphomicrobiales</taxon>
        <taxon>Phyllobacteriaceae</taxon>
        <taxon>Ollibium</taxon>
    </lineage>
</organism>
<dbReference type="Pfam" id="PF00043">
    <property type="entry name" value="GST_C"/>
    <property type="match status" value="1"/>
</dbReference>
<dbReference type="Gene3D" id="1.20.1050.10">
    <property type="match status" value="1"/>
</dbReference>
<evidence type="ECO:0000313" key="3">
    <source>
        <dbReference type="EMBL" id="THF59105.1"/>
    </source>
</evidence>
<dbReference type="InterPro" id="IPR010987">
    <property type="entry name" value="Glutathione-S-Trfase_C-like"/>
</dbReference>
<dbReference type="SUPFAM" id="SSF52833">
    <property type="entry name" value="Thioredoxin-like"/>
    <property type="match status" value="1"/>
</dbReference>
<sequence length="208" mass="22736">MYKLYTRPGSGGFVVEAALKIAGAPFDLIDVKKTPDPAPDFLAISPMNQVPVLVLPDGNAVTETAAMCILLAERHPGAGLGPVAGEAGRADFLRWMAFMAAALYPADLRYFYAHRYTTDAGGIEAVKQAALAEMDREIGILDRALEGRDWLAAGRRTLADLYMLMLVCWYPDAGKTRTAWPNVERVSATLRADPLLAELNVRHEMWAD</sequence>
<dbReference type="Proteomes" id="UP000306441">
    <property type="component" value="Unassembled WGS sequence"/>
</dbReference>
<dbReference type="Gene3D" id="3.40.30.10">
    <property type="entry name" value="Glutaredoxin"/>
    <property type="match status" value="1"/>
</dbReference>
<accession>A0ABY2QDW2</accession>
<dbReference type="PANTHER" id="PTHR44051:SF8">
    <property type="entry name" value="GLUTATHIONE S-TRANSFERASE GSTA"/>
    <property type="match status" value="1"/>
</dbReference>
<dbReference type="PROSITE" id="PS50404">
    <property type="entry name" value="GST_NTER"/>
    <property type="match status" value="1"/>
</dbReference>
<name>A0ABY2QDW2_9HYPH</name>